<protein>
    <submittedName>
        <fullName evidence="1">Uncharacterized protein</fullName>
    </submittedName>
</protein>
<dbReference type="Proteomes" id="UP000321062">
    <property type="component" value="Chromosome"/>
</dbReference>
<organism evidence="1 2">
    <name type="scientific">Paradevosia tibetensis</name>
    <dbReference type="NCBI Taxonomy" id="1447062"/>
    <lineage>
        <taxon>Bacteria</taxon>
        <taxon>Pseudomonadati</taxon>
        <taxon>Pseudomonadota</taxon>
        <taxon>Alphaproteobacteria</taxon>
        <taxon>Hyphomicrobiales</taxon>
        <taxon>Devosiaceae</taxon>
        <taxon>Paradevosia</taxon>
    </lineage>
</organism>
<dbReference type="KEGG" id="yti:FNA67_02590"/>
<dbReference type="Pfam" id="PF19739">
    <property type="entry name" value="DUF6228"/>
    <property type="match status" value="2"/>
</dbReference>
<dbReference type="AlphaFoldDB" id="A0A5B9DK97"/>
<accession>A0A5B9DK97</accession>
<dbReference type="EMBL" id="CP041690">
    <property type="protein sequence ID" value="QEE19129.1"/>
    <property type="molecule type" value="Genomic_DNA"/>
</dbReference>
<keyword evidence="2" id="KW-1185">Reference proteome</keyword>
<name>A0A5B9DK97_9HYPH</name>
<evidence type="ECO:0000313" key="2">
    <source>
        <dbReference type="Proteomes" id="UP000321062"/>
    </source>
</evidence>
<sequence>MEVVLGSEGGKLRFEQVETNTEFTCLLVRLDDGDFSGSTNIWEGREVRPTLAPFFEELARNWRGWAGVLEWEDIDHHLTLKAKHDGRGRVLMAVSLRPDFGEFDRELRGGIVLDAGQLDAIAAELGNLVPQQQQLLIGVGSGKLIFGSPTLEDDTTVVGVTYLNGTISGTANIWDELYCIPPGGRPHEFFRALADDWRGWEGERVWRDTSGNSVWRARNDGVSRVSLASRLARRSEDLRRAVYRTRSVVSHCRPNGSAV</sequence>
<evidence type="ECO:0000313" key="1">
    <source>
        <dbReference type="EMBL" id="QEE19129.1"/>
    </source>
</evidence>
<dbReference type="OrthoDB" id="9804410at2"/>
<dbReference type="InterPro" id="IPR046196">
    <property type="entry name" value="DUF6228"/>
</dbReference>
<dbReference type="RefSeq" id="WP_147654954.1">
    <property type="nucleotide sequence ID" value="NZ_BMFM01000001.1"/>
</dbReference>
<reference evidence="1 2" key="1">
    <citation type="journal article" date="2015" name="Int. J. Syst. Evol. Microbiol.">
        <title>Youhaiella tibetensis gen. nov., sp. nov., isolated from subsurface sediment.</title>
        <authorList>
            <person name="Wang Y.X."/>
            <person name="Huang F.Q."/>
            <person name="Nogi Y."/>
            <person name="Pang S.J."/>
            <person name="Wang P.K."/>
            <person name="Lv J."/>
        </authorList>
    </citation>
    <scope>NUCLEOTIDE SEQUENCE [LARGE SCALE GENOMIC DNA]</scope>
    <source>
        <strain evidence="2">fig4</strain>
    </source>
</reference>
<gene>
    <name evidence="1" type="ORF">FNA67_02590</name>
</gene>
<proteinExistence type="predicted"/>